<dbReference type="Gene3D" id="3.50.30.50">
    <property type="entry name" value="Putative cyclase"/>
    <property type="match status" value="1"/>
</dbReference>
<dbReference type="Pfam" id="PF04199">
    <property type="entry name" value="Cyclase"/>
    <property type="match status" value="1"/>
</dbReference>
<name>A0A0A1TCL2_9HYPO</name>
<accession>A0A0A1TCL2</accession>
<dbReference type="SUPFAM" id="SSF102198">
    <property type="entry name" value="Putative cyclase"/>
    <property type="match status" value="1"/>
</dbReference>
<proteinExistence type="inferred from homology"/>
<evidence type="ECO:0000313" key="3">
    <source>
        <dbReference type="Proteomes" id="UP000039046"/>
    </source>
</evidence>
<evidence type="ECO:0008006" key="4">
    <source>
        <dbReference type="Google" id="ProtNLM"/>
    </source>
</evidence>
<dbReference type="STRING" id="1531966.A0A0A1TCL2"/>
<organism evidence="2 3">
    <name type="scientific">[Torrubiella] hemipterigena</name>
    <dbReference type="NCBI Taxonomy" id="1531966"/>
    <lineage>
        <taxon>Eukaryota</taxon>
        <taxon>Fungi</taxon>
        <taxon>Dikarya</taxon>
        <taxon>Ascomycota</taxon>
        <taxon>Pezizomycotina</taxon>
        <taxon>Sordariomycetes</taxon>
        <taxon>Hypocreomycetidae</taxon>
        <taxon>Hypocreales</taxon>
        <taxon>Clavicipitaceae</taxon>
        <taxon>Clavicipitaceae incertae sedis</taxon>
        <taxon>'Torrubiella' clade</taxon>
    </lineage>
</organism>
<evidence type="ECO:0000313" key="2">
    <source>
        <dbReference type="EMBL" id="CEJ94766.1"/>
    </source>
</evidence>
<protein>
    <recommendedName>
        <fullName evidence="4">Cyclase</fullName>
    </recommendedName>
</protein>
<dbReference type="GO" id="GO:0019441">
    <property type="term" value="P:L-tryptophan catabolic process to kynurenine"/>
    <property type="evidence" value="ECO:0007669"/>
    <property type="project" value="InterPro"/>
</dbReference>
<dbReference type="GO" id="GO:0004061">
    <property type="term" value="F:arylformamidase activity"/>
    <property type="evidence" value="ECO:0007669"/>
    <property type="project" value="InterPro"/>
</dbReference>
<dbReference type="OrthoDB" id="5396at2759"/>
<dbReference type="InterPro" id="IPR037175">
    <property type="entry name" value="KFase_sf"/>
</dbReference>
<dbReference type="PANTHER" id="PTHR34861">
    <property type="match status" value="1"/>
</dbReference>
<evidence type="ECO:0000256" key="1">
    <source>
        <dbReference type="ARBA" id="ARBA00007865"/>
    </source>
</evidence>
<dbReference type="InterPro" id="IPR007325">
    <property type="entry name" value="KFase/CYL"/>
</dbReference>
<dbReference type="EMBL" id="CDHN01000007">
    <property type="protein sequence ID" value="CEJ94766.1"/>
    <property type="molecule type" value="Genomic_DNA"/>
</dbReference>
<dbReference type="PANTHER" id="PTHR34861:SF11">
    <property type="entry name" value="CYCLASE"/>
    <property type="match status" value="1"/>
</dbReference>
<dbReference type="AlphaFoldDB" id="A0A0A1TCL2"/>
<sequence length="316" mass="35060">MTQRPSFDSLPLRKDGPPGNAWGLFGENDQCGMLNLLTPANTAAAAKEIQDGTRVSTDWFLEGMLKPGFNRQPLIQNIIHKAPRTVNDDVLTLNTQSSSQWDGFRHFGYQADKLFFNGTTQEQITSSDINGTHVWVEKGGIVGRGVLLDYAAWADANNIPIEPFKTTPIPLSALLKVAESQGTTFRSGDILFVRTGWNRAYKALTDEEKLNLGKVIPTTSIGVQSSEETLRWIWENEFAAVAGDQPAFEAWPIQTPPFWMHEWLLAGWGLPIGELFDLENLSQECKAKNRYTFFFSSVPLKIRGGVASPPNGVAIF</sequence>
<gene>
    <name evidence="2" type="ORF">VHEMI10279</name>
</gene>
<dbReference type="HOGENOM" id="CLU_030671_1_0_1"/>
<keyword evidence="3" id="KW-1185">Reference proteome</keyword>
<reference evidence="2 3" key="1">
    <citation type="journal article" date="2015" name="Genome Announc.">
        <title>Draft Genome Sequence and Gene Annotation of the Entomopathogenic Fungus Verticillium hemipterigenum.</title>
        <authorList>
            <person name="Horn F."/>
            <person name="Habel A."/>
            <person name="Scharf D.H."/>
            <person name="Dworschak J."/>
            <person name="Brakhage A.A."/>
            <person name="Guthke R."/>
            <person name="Hertweck C."/>
            <person name="Linde J."/>
        </authorList>
    </citation>
    <scope>NUCLEOTIDE SEQUENCE [LARGE SCALE GENOMIC DNA]</scope>
</reference>
<comment type="similarity">
    <text evidence="1">Belongs to the Cyclase 1 superfamily.</text>
</comment>
<dbReference type="Proteomes" id="UP000039046">
    <property type="component" value="Unassembled WGS sequence"/>
</dbReference>